<dbReference type="EMBL" id="JAGYPJ010000001">
    <property type="protein sequence ID" value="MBS4198776.1"/>
    <property type="molecule type" value="Genomic_DNA"/>
</dbReference>
<keyword evidence="1" id="KW-0472">Membrane</keyword>
<feature type="transmembrane region" description="Helical" evidence="1">
    <location>
        <begin position="397"/>
        <end position="417"/>
    </location>
</feature>
<organism evidence="2 3">
    <name type="scientific">Lederbergia citrisecunda</name>
    <dbReference type="NCBI Taxonomy" id="2833583"/>
    <lineage>
        <taxon>Bacteria</taxon>
        <taxon>Bacillati</taxon>
        <taxon>Bacillota</taxon>
        <taxon>Bacilli</taxon>
        <taxon>Bacillales</taxon>
        <taxon>Bacillaceae</taxon>
        <taxon>Lederbergia</taxon>
    </lineage>
</organism>
<name>A0A942TIL3_9BACI</name>
<comment type="caution">
    <text evidence="2">The sequence shown here is derived from an EMBL/GenBank/DDBJ whole genome shotgun (WGS) entry which is preliminary data.</text>
</comment>
<dbReference type="AlphaFoldDB" id="A0A942TIL3"/>
<evidence type="ECO:0000313" key="2">
    <source>
        <dbReference type="EMBL" id="MBS4198776.1"/>
    </source>
</evidence>
<keyword evidence="1" id="KW-1133">Transmembrane helix</keyword>
<protein>
    <submittedName>
        <fullName evidence="2">Uncharacterized protein</fullName>
    </submittedName>
</protein>
<keyword evidence="1" id="KW-0812">Transmembrane</keyword>
<evidence type="ECO:0000256" key="1">
    <source>
        <dbReference type="SAM" id="Phobius"/>
    </source>
</evidence>
<keyword evidence="3" id="KW-1185">Reference proteome</keyword>
<feature type="transmembrane region" description="Helical" evidence="1">
    <location>
        <begin position="364"/>
        <end position="388"/>
    </location>
</feature>
<dbReference type="Gene3D" id="3.40.50.880">
    <property type="match status" value="1"/>
</dbReference>
<proteinExistence type="predicted"/>
<accession>A0A942TIL3</accession>
<sequence>MSNIKKIPISLLFLFLMWHIFYTPSISAANTSIELSVQEGYEGMIKSGRGFPIKIKLKNIGPDFNGDMLISFSSDYNLGGAKAVKVDLPKNSEKIYEVIMPGTSVNYSNLNKENISLYEGSWKKGKKISTVGKGKLTYRTIEENQATIGLISENPDRLKELQLIKLNGKQPKIIHLTKENIPNDAIGLQFFDYLVIDDYSVSELSEKQQKAVIGWINGGGALITGASAKAQHAWGELEPFLPMQVSHKEKIKDLSFLQSIENEPSFTTLEIQAGDVAKDTVIKQETENIPIILMRKLGEGQIWQAAFSLGEEPLSSWKGYSDWIQSIFSMMNSKYNSNFNQEGIYQPVYTSLGSTNELFSASTFSIGTVVLIMLGYMIIIIPVLYFILKKIDKREHAWWVIPTLSIIMSAGIFIVGAKDRLKSPQLSEMGVFKANESGQINGMYTATMFSNRSGNYQLTIPKSEFYGIPVNNGDGFIGDSVLGKAVMSETRNELLYDFADVEYWSARSIVGYATKQVNGQFDIDLEIKDGTLKGKVSNQYPFDFDELYIWSGNYPYKLGAVKQGASVDVDLRLKEAILTAPLDYGVYNYQNNRELEEMKKDELKMAILSNATFIDNLPIVFGYTKNKIIDVGLTNKKEKNSRSTIIYQPFSAIGKITGPFVLQNSQLAIDITPIEGNIHDKFGMYEMALEDGIYQVVLTIPEQIDPKKTVFDSIQYNMNGFGSFKLSFLNVKTGDYIPVGEGQTELEKDNLGQFVSDKGQITIKLEKFNSKNEPYISFPEFVVKGAIK</sequence>
<evidence type="ECO:0000313" key="3">
    <source>
        <dbReference type="Proteomes" id="UP000682713"/>
    </source>
</evidence>
<gene>
    <name evidence="2" type="ORF">KHA93_03810</name>
</gene>
<reference evidence="2 3" key="1">
    <citation type="submission" date="2021-05" db="EMBL/GenBank/DDBJ databases">
        <title>Novel Bacillus species.</title>
        <authorList>
            <person name="Liu G."/>
        </authorList>
    </citation>
    <scope>NUCLEOTIDE SEQUENCE [LARGE SCALE GENOMIC DNA]</scope>
    <source>
        <strain evidence="2 3">FJAT-49732</strain>
    </source>
</reference>
<dbReference type="SUPFAM" id="SSF52317">
    <property type="entry name" value="Class I glutamine amidotransferase-like"/>
    <property type="match status" value="1"/>
</dbReference>
<dbReference type="RefSeq" id="WP_213109502.1">
    <property type="nucleotide sequence ID" value="NZ_JAGYPJ010000001.1"/>
</dbReference>
<dbReference type="InterPro" id="IPR029062">
    <property type="entry name" value="Class_I_gatase-like"/>
</dbReference>
<dbReference type="Proteomes" id="UP000682713">
    <property type="component" value="Unassembled WGS sequence"/>
</dbReference>